<comment type="caution">
    <text evidence="1">The sequence shown here is derived from an EMBL/GenBank/DDBJ whole genome shotgun (WGS) entry which is preliminary data.</text>
</comment>
<name>A0ACB7YDS8_9ERIC</name>
<organism evidence="1 2">
    <name type="scientific">Vaccinium darrowii</name>
    <dbReference type="NCBI Taxonomy" id="229202"/>
    <lineage>
        <taxon>Eukaryota</taxon>
        <taxon>Viridiplantae</taxon>
        <taxon>Streptophyta</taxon>
        <taxon>Embryophyta</taxon>
        <taxon>Tracheophyta</taxon>
        <taxon>Spermatophyta</taxon>
        <taxon>Magnoliopsida</taxon>
        <taxon>eudicotyledons</taxon>
        <taxon>Gunneridae</taxon>
        <taxon>Pentapetalae</taxon>
        <taxon>asterids</taxon>
        <taxon>Ericales</taxon>
        <taxon>Ericaceae</taxon>
        <taxon>Vaccinioideae</taxon>
        <taxon>Vaccinieae</taxon>
        <taxon>Vaccinium</taxon>
    </lineage>
</organism>
<dbReference type="EMBL" id="CM037158">
    <property type="protein sequence ID" value="KAH7851615.1"/>
    <property type="molecule type" value="Genomic_DNA"/>
</dbReference>
<dbReference type="Proteomes" id="UP000828048">
    <property type="component" value="Chromosome 8"/>
</dbReference>
<gene>
    <name evidence="1" type="ORF">Vadar_014294</name>
</gene>
<accession>A0ACB7YDS8</accession>
<evidence type="ECO:0000313" key="2">
    <source>
        <dbReference type="Proteomes" id="UP000828048"/>
    </source>
</evidence>
<proteinExistence type="predicted"/>
<sequence>MSDDDVDISSRGDDLSLRFKTFTLTHAESKEVTILEEDIKLSEAECRRSLIGKVVTSKTVNLHGIKNTMAPLWGYPTGFKVLEIGENLFQFGFGLEEDLLRVLAGKPWFFSNSFLILTRWKPEMKVHQMVFNHSPIWIQVWGLPLQFYSVAVGTKIGKSVGEFLEIDMPASGHREGRLMRIMVSIDITVPLRRGMKLKLDEGEPFWVELRYEKLPMFCCYCGFLGHDQKSCVKQSKDLENGTFKVETQYGNWLRASPGKSSGWKKYGPGGNRWSATSPAKSGNSKPYDHGAVRGGEIIQNPKLAIRSGKGYLSVTDLQEQIGDTAENGILLENSSQRNILSIPSSVTAGILKPKSLGPILSQGDFEPISNSPLRVNQPNNTAHKPTLLGPVTSLQAPKPSPKKPSPTQKSPINLSQKIPPPQTILNLDHSTLPSGNTQLSNPSPTANPNLHIESSVSPGIIFTSGVTTLDPNFQKKDAIPSQRKRGRPIGSKSRSDRRRITAVQDGGSASSADFTPPTVSVPRVGEKRPSSVVESKGTARTGDAVSSPAKRSRVEGKTTTDEDSIMDDSISSGTVEEASREWPHGVQ</sequence>
<evidence type="ECO:0000313" key="1">
    <source>
        <dbReference type="EMBL" id="KAH7851615.1"/>
    </source>
</evidence>
<keyword evidence="2" id="KW-1185">Reference proteome</keyword>
<protein>
    <submittedName>
        <fullName evidence="1">Uncharacterized protein</fullName>
    </submittedName>
</protein>
<reference evidence="1 2" key="1">
    <citation type="journal article" date="2021" name="Hortic Res">
        <title>High-quality reference genome and annotation aids understanding of berry development for evergreen blueberry (Vaccinium darrowii).</title>
        <authorList>
            <person name="Yu J."/>
            <person name="Hulse-Kemp A.M."/>
            <person name="Babiker E."/>
            <person name="Staton M."/>
        </authorList>
    </citation>
    <scope>NUCLEOTIDE SEQUENCE [LARGE SCALE GENOMIC DNA]</scope>
    <source>
        <strain evidence="2">cv. NJ 8807/NJ 8810</strain>
        <tissue evidence="1">Young leaf</tissue>
    </source>
</reference>